<evidence type="ECO:0000256" key="6">
    <source>
        <dbReference type="SAM" id="MobiDB-lite"/>
    </source>
</evidence>
<dbReference type="Proteomes" id="UP001391051">
    <property type="component" value="Unassembled WGS sequence"/>
</dbReference>
<feature type="transmembrane region" description="Helical" evidence="7">
    <location>
        <begin position="210"/>
        <end position="232"/>
    </location>
</feature>
<feature type="transmembrane region" description="Helical" evidence="7">
    <location>
        <begin position="477"/>
        <end position="496"/>
    </location>
</feature>
<feature type="transmembrane region" description="Helical" evidence="7">
    <location>
        <begin position="150"/>
        <end position="169"/>
    </location>
</feature>
<keyword evidence="5 7" id="KW-0472">Membrane</keyword>
<evidence type="ECO:0000256" key="7">
    <source>
        <dbReference type="SAM" id="Phobius"/>
    </source>
</evidence>
<feature type="transmembrane region" description="Helical" evidence="7">
    <location>
        <begin position="181"/>
        <end position="204"/>
    </location>
</feature>
<dbReference type="Pfam" id="PF07690">
    <property type="entry name" value="MFS_1"/>
    <property type="match status" value="1"/>
</dbReference>
<evidence type="ECO:0000256" key="4">
    <source>
        <dbReference type="ARBA" id="ARBA00022989"/>
    </source>
</evidence>
<proteinExistence type="inferred from homology"/>
<feature type="transmembrane region" description="Helical" evidence="7">
    <location>
        <begin position="387"/>
        <end position="407"/>
    </location>
</feature>
<dbReference type="RefSeq" id="XP_066701752.1">
    <property type="nucleotide sequence ID" value="XM_066841890.1"/>
</dbReference>
<dbReference type="PROSITE" id="PS50850">
    <property type="entry name" value="MFS"/>
    <property type="match status" value="1"/>
</dbReference>
<feature type="transmembrane region" description="Helical" evidence="7">
    <location>
        <begin position="413"/>
        <end position="432"/>
    </location>
</feature>
<evidence type="ECO:0000313" key="10">
    <source>
        <dbReference type="Proteomes" id="UP001391051"/>
    </source>
</evidence>
<feature type="transmembrane region" description="Helical" evidence="7">
    <location>
        <begin position="239"/>
        <end position="260"/>
    </location>
</feature>
<feature type="domain" description="Major facilitator superfamily (MFS) profile" evidence="8">
    <location>
        <begin position="65"/>
        <end position="577"/>
    </location>
</feature>
<feature type="transmembrane region" description="Helical" evidence="7">
    <location>
        <begin position="313"/>
        <end position="330"/>
    </location>
</feature>
<dbReference type="InterPro" id="IPR036259">
    <property type="entry name" value="MFS_trans_sf"/>
</dbReference>
<reference evidence="9 10" key="1">
    <citation type="submission" date="2023-01" db="EMBL/GenBank/DDBJ databases">
        <title>Analysis of 21 Apiospora genomes using comparative genomics revels a genus with tremendous synthesis potential of carbohydrate active enzymes and secondary metabolites.</title>
        <authorList>
            <person name="Sorensen T."/>
        </authorList>
    </citation>
    <scope>NUCLEOTIDE SEQUENCE [LARGE SCALE GENOMIC DNA]</scope>
    <source>
        <strain evidence="9 10">CBS 24483</strain>
    </source>
</reference>
<feature type="transmembrane region" description="Helical" evidence="7">
    <location>
        <begin position="62"/>
        <end position="88"/>
    </location>
</feature>
<comment type="subcellular location">
    <subcellularLocation>
        <location evidence="1">Membrane</location>
        <topology evidence="1">Multi-pass membrane protein</topology>
    </subcellularLocation>
</comment>
<accession>A0ABR1QI86</accession>
<protein>
    <submittedName>
        <fullName evidence="9">MFS general substrate transporter</fullName>
    </submittedName>
</protein>
<keyword evidence="3 7" id="KW-0812">Transmembrane</keyword>
<dbReference type="PANTHER" id="PTHR23501">
    <property type="entry name" value="MAJOR FACILITATOR SUPERFAMILY"/>
    <property type="match status" value="1"/>
</dbReference>
<sequence>MPPDTPTREYGNRKRVEEPIPLADFSLDRGPEVGSANGPPAVASPANSDEEDGHDWVSGWKLGIIITAITLPCFLLLLDTSIIVTAIPQITDDFRSLPDVGWYAAAYMISRHVLNASSIILSRHPPADFYPSAVLQPLTGRFYTSFNSKWAFVSFVTLFELGSLVCGVATSSTMLIIGRAVAGMGGSGIVNGAFTIIAGCVPMPKRPPLIGFASGIAQLGLVTGPLIGGVLTEHATWRWCFYINLPIGGLVLGLIAFVHVPDEVPKAPPLSVFRTLPSDLDFIGFAIFAPSAIMLLLALQWGGNTFAWNSSQIIGLFVGSGATFFVFLAWDHHKGDDAMIPFSIIRQRYVWASSLTYGFFMGSVFCASYYLPIYFQGVRDASPTMSGVYILPSVLPNILFALAAGWLHGRVGYYLPFSLIGAILVSVSNGLLSTLSPTTSTAKWIGYQILGGAGRGIGMQASIIAVQNTVEPSQIPVAMAFVMFSQAFCGAVWLAFCDLIFTNGLRALIPVYAPSVDPQTVIDGGARSLSAGSEMDAEAAWSILVAYAKTVDRVFYFAAGLSVASFVLSWFQGFKDIRKKKQVVGA</sequence>
<evidence type="ECO:0000259" key="8">
    <source>
        <dbReference type="PROSITE" id="PS50850"/>
    </source>
</evidence>
<dbReference type="SUPFAM" id="SSF103473">
    <property type="entry name" value="MFS general substrate transporter"/>
    <property type="match status" value="1"/>
</dbReference>
<evidence type="ECO:0000256" key="2">
    <source>
        <dbReference type="ARBA" id="ARBA00007520"/>
    </source>
</evidence>
<dbReference type="Gene3D" id="1.20.1720.10">
    <property type="entry name" value="Multidrug resistance protein D"/>
    <property type="match status" value="1"/>
</dbReference>
<dbReference type="Gene3D" id="1.20.1250.20">
    <property type="entry name" value="MFS general substrate transporter like domains"/>
    <property type="match status" value="1"/>
</dbReference>
<keyword evidence="4 7" id="KW-1133">Transmembrane helix</keyword>
<evidence type="ECO:0000256" key="3">
    <source>
        <dbReference type="ARBA" id="ARBA00022692"/>
    </source>
</evidence>
<keyword evidence="10" id="KW-1185">Reference proteome</keyword>
<evidence type="ECO:0000313" key="9">
    <source>
        <dbReference type="EMBL" id="KAK7956446.1"/>
    </source>
</evidence>
<dbReference type="GeneID" id="92074952"/>
<comment type="caution">
    <text evidence="9">The sequence shown here is derived from an EMBL/GenBank/DDBJ whole genome shotgun (WGS) entry which is preliminary data.</text>
</comment>
<comment type="similarity">
    <text evidence="2">Belongs to the major facilitator superfamily. TCR/Tet family.</text>
</comment>
<dbReference type="InterPro" id="IPR011701">
    <property type="entry name" value="MFS"/>
</dbReference>
<organism evidence="9 10">
    <name type="scientific">Apiospora aurea</name>
    <dbReference type="NCBI Taxonomy" id="335848"/>
    <lineage>
        <taxon>Eukaryota</taxon>
        <taxon>Fungi</taxon>
        <taxon>Dikarya</taxon>
        <taxon>Ascomycota</taxon>
        <taxon>Pezizomycotina</taxon>
        <taxon>Sordariomycetes</taxon>
        <taxon>Xylariomycetidae</taxon>
        <taxon>Amphisphaeriales</taxon>
        <taxon>Apiosporaceae</taxon>
        <taxon>Apiospora</taxon>
    </lineage>
</organism>
<feature type="region of interest" description="Disordered" evidence="6">
    <location>
        <begin position="1"/>
        <end position="50"/>
    </location>
</feature>
<feature type="transmembrane region" description="Helical" evidence="7">
    <location>
        <begin position="280"/>
        <end position="301"/>
    </location>
</feature>
<gene>
    <name evidence="9" type="ORF">PG986_005668</name>
</gene>
<dbReference type="InterPro" id="IPR020846">
    <property type="entry name" value="MFS_dom"/>
</dbReference>
<dbReference type="EMBL" id="JAQQWE010000004">
    <property type="protein sequence ID" value="KAK7956446.1"/>
    <property type="molecule type" value="Genomic_DNA"/>
</dbReference>
<evidence type="ECO:0000256" key="5">
    <source>
        <dbReference type="ARBA" id="ARBA00023136"/>
    </source>
</evidence>
<dbReference type="PANTHER" id="PTHR23501:SF193">
    <property type="entry name" value="MULTIDRUG TRANSPORTER, PUTATIVE (AFU_ORTHOLOGUE AFUA_8G00940)-RELATED"/>
    <property type="match status" value="1"/>
</dbReference>
<feature type="transmembrane region" description="Helical" evidence="7">
    <location>
        <begin position="350"/>
        <end position="375"/>
    </location>
</feature>
<dbReference type="CDD" id="cd17502">
    <property type="entry name" value="MFS_Azr1_MDR_like"/>
    <property type="match status" value="1"/>
</dbReference>
<feature type="compositionally biased region" description="Basic and acidic residues" evidence="6">
    <location>
        <begin position="1"/>
        <end position="18"/>
    </location>
</feature>
<evidence type="ECO:0000256" key="1">
    <source>
        <dbReference type="ARBA" id="ARBA00004141"/>
    </source>
</evidence>
<feature type="transmembrane region" description="Helical" evidence="7">
    <location>
        <begin position="100"/>
        <end position="121"/>
    </location>
</feature>
<name>A0ABR1QI86_9PEZI</name>
<feature type="transmembrane region" description="Helical" evidence="7">
    <location>
        <begin position="554"/>
        <end position="571"/>
    </location>
</feature>